<sequence>MYSLPVRFYNDDYSVAVLDFLVNKIEQEQKQ</sequence>
<protein>
    <submittedName>
        <fullName evidence="1">Thiol-disulfide interchange protein</fullName>
    </submittedName>
</protein>
<accession>A0A2X1PQ83</accession>
<dbReference type="EMBL" id="UASK01000010">
    <property type="protein sequence ID" value="SPX43039.1"/>
    <property type="molecule type" value="Genomic_DNA"/>
</dbReference>
<evidence type="ECO:0000313" key="1">
    <source>
        <dbReference type="EMBL" id="SPX43039.1"/>
    </source>
</evidence>
<proteinExistence type="predicted"/>
<name>A0A2X1PQ83_HAEIF</name>
<reference evidence="1 2" key="1">
    <citation type="submission" date="2018-06" db="EMBL/GenBank/DDBJ databases">
        <authorList>
            <consortium name="Pathogen Informatics"/>
            <person name="Doyle S."/>
        </authorList>
    </citation>
    <scope>NUCLEOTIDE SEQUENCE [LARGE SCALE GENOMIC DNA]</scope>
    <source>
        <strain evidence="1 2">NCTC11872</strain>
    </source>
</reference>
<organism evidence="1 2">
    <name type="scientific">Haemophilus influenzae</name>
    <dbReference type="NCBI Taxonomy" id="727"/>
    <lineage>
        <taxon>Bacteria</taxon>
        <taxon>Pseudomonadati</taxon>
        <taxon>Pseudomonadota</taxon>
        <taxon>Gammaproteobacteria</taxon>
        <taxon>Pasteurellales</taxon>
        <taxon>Pasteurellaceae</taxon>
        <taxon>Haemophilus</taxon>
    </lineage>
</organism>
<dbReference type="AlphaFoldDB" id="A0A2X1PQ83"/>
<gene>
    <name evidence="1" type="primary">dsbA_2</name>
    <name evidence="1" type="ORF">NCTC11872_02690</name>
</gene>
<dbReference type="Proteomes" id="UP000249936">
    <property type="component" value="Unassembled WGS sequence"/>
</dbReference>
<evidence type="ECO:0000313" key="2">
    <source>
        <dbReference type="Proteomes" id="UP000249936"/>
    </source>
</evidence>